<sequence>MNKAAKVLLPLSAVAAVAIATVVPSAQTPAQKVGFVDVDRVFAAHPQAGAVNTQVKAIEQKANTELGGLRQQMITIAEKGDKATAAERQQLTQLETTFNSKFQEYGKQIAQQSAPIETSVDAAISKVAKANGYSIVMDRKVAAQGLVVFAENNNDLTDAVLKEVK</sequence>
<evidence type="ECO:0000256" key="2">
    <source>
        <dbReference type="ARBA" id="ARBA00022729"/>
    </source>
</evidence>
<dbReference type="InterPro" id="IPR024930">
    <property type="entry name" value="Skp_dom_sf"/>
</dbReference>
<dbReference type="Proteomes" id="UP000632154">
    <property type="component" value="Unassembled WGS sequence"/>
</dbReference>
<dbReference type="Pfam" id="PF03938">
    <property type="entry name" value="OmpH"/>
    <property type="match status" value="1"/>
</dbReference>
<dbReference type="InterPro" id="IPR005632">
    <property type="entry name" value="Chaperone_Skp"/>
</dbReference>
<proteinExistence type="inferred from homology"/>
<gene>
    <name evidence="4" type="ORF">GCM10017783_18320</name>
</gene>
<evidence type="ECO:0000313" key="5">
    <source>
        <dbReference type="Proteomes" id="UP000632154"/>
    </source>
</evidence>
<dbReference type="SMART" id="SM00935">
    <property type="entry name" value="OmpH"/>
    <property type="match status" value="1"/>
</dbReference>
<dbReference type="Gene3D" id="3.30.910.20">
    <property type="entry name" value="Skp domain"/>
    <property type="match status" value="1"/>
</dbReference>
<dbReference type="PANTHER" id="PTHR35089">
    <property type="entry name" value="CHAPERONE PROTEIN SKP"/>
    <property type="match status" value="1"/>
</dbReference>
<accession>A0ABQ3K703</accession>
<evidence type="ECO:0000313" key="4">
    <source>
        <dbReference type="EMBL" id="GHG06080.1"/>
    </source>
</evidence>
<dbReference type="RefSeq" id="WP_189643394.1">
    <property type="nucleotide sequence ID" value="NZ_BNAL01000023.1"/>
</dbReference>
<evidence type="ECO:0000256" key="3">
    <source>
        <dbReference type="SAM" id="SignalP"/>
    </source>
</evidence>
<evidence type="ECO:0000256" key="1">
    <source>
        <dbReference type="ARBA" id="ARBA00009091"/>
    </source>
</evidence>
<protein>
    <submittedName>
        <fullName evidence="4">Cationic outer membrane protein OmpH</fullName>
    </submittedName>
</protein>
<comment type="similarity">
    <text evidence="1">Belongs to the Skp family.</text>
</comment>
<name>A0ABQ3K703_9DEIO</name>
<keyword evidence="5" id="KW-1185">Reference proteome</keyword>
<dbReference type="SUPFAM" id="SSF111384">
    <property type="entry name" value="OmpH-like"/>
    <property type="match status" value="1"/>
</dbReference>
<feature type="signal peptide" evidence="3">
    <location>
        <begin position="1"/>
        <end position="26"/>
    </location>
</feature>
<dbReference type="EMBL" id="BNAL01000023">
    <property type="protein sequence ID" value="GHG06080.1"/>
    <property type="molecule type" value="Genomic_DNA"/>
</dbReference>
<organism evidence="4 5">
    <name type="scientific">Deinococcus piscis</name>
    <dbReference type="NCBI Taxonomy" id="394230"/>
    <lineage>
        <taxon>Bacteria</taxon>
        <taxon>Thermotogati</taxon>
        <taxon>Deinococcota</taxon>
        <taxon>Deinococci</taxon>
        <taxon>Deinococcales</taxon>
        <taxon>Deinococcaceae</taxon>
        <taxon>Deinococcus</taxon>
    </lineage>
</organism>
<keyword evidence="2 3" id="KW-0732">Signal</keyword>
<comment type="caution">
    <text evidence="4">The sequence shown here is derived from an EMBL/GenBank/DDBJ whole genome shotgun (WGS) entry which is preliminary data.</text>
</comment>
<dbReference type="PANTHER" id="PTHR35089:SF1">
    <property type="entry name" value="CHAPERONE PROTEIN SKP"/>
    <property type="match status" value="1"/>
</dbReference>
<feature type="chain" id="PRO_5045400510" evidence="3">
    <location>
        <begin position="27"/>
        <end position="165"/>
    </location>
</feature>
<reference evidence="5" key="1">
    <citation type="journal article" date="2019" name="Int. J. Syst. Evol. Microbiol.">
        <title>The Global Catalogue of Microorganisms (GCM) 10K type strain sequencing project: providing services to taxonomists for standard genome sequencing and annotation.</title>
        <authorList>
            <consortium name="The Broad Institute Genomics Platform"/>
            <consortium name="The Broad Institute Genome Sequencing Center for Infectious Disease"/>
            <person name="Wu L."/>
            <person name="Ma J."/>
        </authorList>
    </citation>
    <scope>NUCLEOTIDE SEQUENCE [LARGE SCALE GENOMIC DNA]</scope>
    <source>
        <strain evidence="5">CGMCC 1.18439</strain>
    </source>
</reference>